<evidence type="ECO:0000313" key="5">
    <source>
        <dbReference type="EMBL" id="HIX52155.1"/>
    </source>
</evidence>
<reference evidence="5" key="2">
    <citation type="submission" date="2021-04" db="EMBL/GenBank/DDBJ databases">
        <authorList>
            <person name="Gilroy R."/>
        </authorList>
    </citation>
    <scope>NUCLEOTIDE SEQUENCE</scope>
    <source>
        <strain evidence="5">ChiGjej4B4-12881</strain>
    </source>
</reference>
<keyword evidence="3" id="KW-0411">Iron-sulfur</keyword>
<comment type="caution">
    <text evidence="5">The sequence shown here is derived from an EMBL/GenBank/DDBJ whole genome shotgun (WGS) entry which is preliminary data.</text>
</comment>
<keyword evidence="2" id="KW-0408">Iron</keyword>
<organism evidence="5 6">
    <name type="scientific">Candidatus Lachnoclostridium stercoripullorum</name>
    <dbReference type="NCBI Taxonomy" id="2838635"/>
    <lineage>
        <taxon>Bacteria</taxon>
        <taxon>Bacillati</taxon>
        <taxon>Bacillota</taxon>
        <taxon>Clostridia</taxon>
        <taxon>Lachnospirales</taxon>
        <taxon>Lachnospiraceae</taxon>
    </lineage>
</organism>
<dbReference type="EMBL" id="DXEU01000090">
    <property type="protein sequence ID" value="HIX52155.1"/>
    <property type="molecule type" value="Genomic_DNA"/>
</dbReference>
<evidence type="ECO:0000313" key="6">
    <source>
        <dbReference type="Proteomes" id="UP000886780"/>
    </source>
</evidence>
<dbReference type="AlphaFoldDB" id="A0A9D1W4H7"/>
<dbReference type="SUPFAM" id="SSF54862">
    <property type="entry name" value="4Fe-4S ferredoxins"/>
    <property type="match status" value="1"/>
</dbReference>
<evidence type="ECO:0000256" key="3">
    <source>
        <dbReference type="ARBA" id="ARBA00023014"/>
    </source>
</evidence>
<evidence type="ECO:0000256" key="1">
    <source>
        <dbReference type="ARBA" id="ARBA00022723"/>
    </source>
</evidence>
<dbReference type="InterPro" id="IPR017896">
    <property type="entry name" value="4Fe4S_Fe-S-bd"/>
</dbReference>
<reference evidence="5" key="1">
    <citation type="journal article" date="2021" name="PeerJ">
        <title>Extensive microbial diversity within the chicken gut microbiome revealed by metagenomics and culture.</title>
        <authorList>
            <person name="Gilroy R."/>
            <person name="Ravi A."/>
            <person name="Getino M."/>
            <person name="Pursley I."/>
            <person name="Horton D.L."/>
            <person name="Alikhan N.F."/>
            <person name="Baker D."/>
            <person name="Gharbi K."/>
            <person name="Hall N."/>
            <person name="Watson M."/>
            <person name="Adriaenssens E.M."/>
            <person name="Foster-Nyarko E."/>
            <person name="Jarju S."/>
            <person name="Secka A."/>
            <person name="Antonio M."/>
            <person name="Oren A."/>
            <person name="Chaudhuri R.R."/>
            <person name="La Ragione R."/>
            <person name="Hildebrand F."/>
            <person name="Pallen M.J."/>
        </authorList>
    </citation>
    <scope>NUCLEOTIDE SEQUENCE</scope>
    <source>
        <strain evidence="5">ChiGjej4B4-12881</strain>
    </source>
</reference>
<name>A0A9D1W4H7_9FIRM</name>
<dbReference type="PROSITE" id="PS00198">
    <property type="entry name" value="4FE4S_FER_1"/>
    <property type="match status" value="1"/>
</dbReference>
<evidence type="ECO:0000256" key="2">
    <source>
        <dbReference type="ARBA" id="ARBA00023004"/>
    </source>
</evidence>
<feature type="domain" description="4Fe-4S ferredoxin-type" evidence="4">
    <location>
        <begin position="31"/>
        <end position="60"/>
    </location>
</feature>
<protein>
    <submittedName>
        <fullName evidence="5">4Fe-4S binding protein</fullName>
    </submittedName>
</protein>
<accession>A0A9D1W4H7</accession>
<proteinExistence type="predicted"/>
<dbReference type="InterPro" id="IPR017900">
    <property type="entry name" value="4Fe4S_Fe_S_CS"/>
</dbReference>
<dbReference type="PROSITE" id="PS51379">
    <property type="entry name" value="4FE4S_FER_2"/>
    <property type="match status" value="1"/>
</dbReference>
<evidence type="ECO:0000259" key="4">
    <source>
        <dbReference type="PROSITE" id="PS51379"/>
    </source>
</evidence>
<dbReference type="GO" id="GO:0046872">
    <property type="term" value="F:metal ion binding"/>
    <property type="evidence" value="ECO:0007669"/>
    <property type="project" value="UniProtKB-KW"/>
</dbReference>
<gene>
    <name evidence="5" type="ORF">IAA28_05060</name>
</gene>
<dbReference type="Proteomes" id="UP000886780">
    <property type="component" value="Unassembled WGS sequence"/>
</dbReference>
<dbReference type="Pfam" id="PF00037">
    <property type="entry name" value="Fer4"/>
    <property type="match status" value="1"/>
</dbReference>
<dbReference type="GO" id="GO:0051536">
    <property type="term" value="F:iron-sulfur cluster binding"/>
    <property type="evidence" value="ECO:0007669"/>
    <property type="project" value="UniProtKB-KW"/>
</dbReference>
<keyword evidence="1" id="KW-0479">Metal-binding</keyword>
<dbReference type="Gene3D" id="3.30.70.20">
    <property type="match status" value="1"/>
</dbReference>
<sequence length="169" mass="18326">MKTQIAVRNLRLCTKDCLCLYVCPTGASDTENSVIDTEKCIGCGVCAGACPSGAISMVPLEYPPQQKKDGHLAALSFALAGNKARQEAAARKLADEAPDNESYRLMTAIARSVRLVNEDLLRESGYMLPQSGNAHELLRRLAENPPSADFPADAARKLLERIPDNDHSR</sequence>